<evidence type="ECO:0000256" key="7">
    <source>
        <dbReference type="ARBA" id="ARBA00005412"/>
    </source>
</evidence>
<evidence type="ECO:0000256" key="14">
    <source>
        <dbReference type="ARBA" id="ARBA00022833"/>
    </source>
</evidence>
<dbReference type="InterPro" id="IPR030963">
    <property type="entry name" value="DHQ_synth_fam"/>
</dbReference>
<comment type="pathway">
    <text evidence="6 19">Metabolic intermediate biosynthesis; chorismate biosynthesis; chorismate from D-erythrose 4-phosphate and phosphoenolpyruvate: step 2/7.</text>
</comment>
<dbReference type="Gene3D" id="1.20.1090.10">
    <property type="entry name" value="Dehydroquinate synthase-like - alpha domain"/>
    <property type="match status" value="1"/>
</dbReference>
<dbReference type="Gene3D" id="3.40.50.1970">
    <property type="match status" value="1"/>
</dbReference>
<accession>A0A1S6U723</accession>
<dbReference type="GO" id="GO:0009073">
    <property type="term" value="P:aromatic amino acid family biosynthetic process"/>
    <property type="evidence" value="ECO:0007669"/>
    <property type="project" value="UniProtKB-KW"/>
</dbReference>
<dbReference type="GO" id="GO:0008652">
    <property type="term" value="P:amino acid biosynthetic process"/>
    <property type="evidence" value="ECO:0007669"/>
    <property type="project" value="UniProtKB-KW"/>
</dbReference>
<feature type="binding site" evidence="19">
    <location>
        <position position="175"/>
    </location>
    <ligand>
        <name>Zn(2+)</name>
        <dbReference type="ChEBI" id="CHEBI:29105"/>
    </ligand>
</feature>
<keyword evidence="15 19" id="KW-0520">NAD</keyword>
<dbReference type="GO" id="GO:0005737">
    <property type="term" value="C:cytoplasm"/>
    <property type="evidence" value="ECO:0007669"/>
    <property type="project" value="UniProtKB-SubCell"/>
</dbReference>
<gene>
    <name evidence="19 22" type="primary">aroB</name>
    <name evidence="22" type="ORF">CPIN18021_0728</name>
</gene>
<evidence type="ECO:0000256" key="11">
    <source>
        <dbReference type="ARBA" id="ARBA00022605"/>
    </source>
</evidence>
<organism evidence="22 23">
    <name type="scientific">Campylobacter pinnipediorum subsp. caledonicus</name>
    <dbReference type="NCBI Taxonomy" id="1874362"/>
    <lineage>
        <taxon>Bacteria</taxon>
        <taxon>Pseudomonadati</taxon>
        <taxon>Campylobacterota</taxon>
        <taxon>Epsilonproteobacteria</taxon>
        <taxon>Campylobacterales</taxon>
        <taxon>Campylobacteraceae</taxon>
        <taxon>Campylobacter</taxon>
    </lineage>
</organism>
<keyword evidence="13 19" id="KW-0547">Nucleotide-binding</keyword>
<evidence type="ECO:0000256" key="4">
    <source>
        <dbReference type="ARBA" id="ARBA00003485"/>
    </source>
</evidence>
<evidence type="ECO:0000256" key="5">
    <source>
        <dbReference type="ARBA" id="ARBA00004496"/>
    </source>
</evidence>
<feature type="binding site" evidence="19">
    <location>
        <begin position="96"/>
        <end position="100"/>
    </location>
    <ligand>
        <name>NAD(+)</name>
        <dbReference type="ChEBI" id="CHEBI:57540"/>
    </ligand>
</feature>
<evidence type="ECO:0000259" key="20">
    <source>
        <dbReference type="Pfam" id="PF01761"/>
    </source>
</evidence>
<name>A0A1S6U723_9BACT</name>
<evidence type="ECO:0000256" key="1">
    <source>
        <dbReference type="ARBA" id="ARBA00001393"/>
    </source>
</evidence>
<dbReference type="InterPro" id="IPR016037">
    <property type="entry name" value="DHQ_synth_AroB"/>
</dbReference>
<dbReference type="UniPathway" id="UPA00053">
    <property type="reaction ID" value="UER00085"/>
</dbReference>
<dbReference type="InterPro" id="IPR030960">
    <property type="entry name" value="DHQS/DOIS_N"/>
</dbReference>
<feature type="binding site" evidence="19">
    <location>
        <begin position="62"/>
        <end position="67"/>
    </location>
    <ligand>
        <name>NAD(+)</name>
        <dbReference type="ChEBI" id="CHEBI:57540"/>
    </ligand>
</feature>
<evidence type="ECO:0000256" key="2">
    <source>
        <dbReference type="ARBA" id="ARBA00001911"/>
    </source>
</evidence>
<dbReference type="EMBL" id="CP017258">
    <property type="protein sequence ID" value="AQW87541.1"/>
    <property type="molecule type" value="Genomic_DNA"/>
</dbReference>
<comment type="cofactor">
    <cofactor evidence="19">
        <name>Co(2+)</name>
        <dbReference type="ChEBI" id="CHEBI:48828"/>
    </cofactor>
    <cofactor evidence="19">
        <name>Zn(2+)</name>
        <dbReference type="ChEBI" id="CHEBI:29105"/>
    </cofactor>
    <text evidence="19">Binds 1 divalent metal cation per subunit. Can use either Co(2+) or Zn(2+).</text>
</comment>
<keyword evidence="12 19" id="KW-0479">Metal-binding</keyword>
<evidence type="ECO:0000256" key="12">
    <source>
        <dbReference type="ARBA" id="ARBA00022723"/>
    </source>
</evidence>
<sequence length="346" mass="39157">MQIDVRLNCSEKNYKVYVNELDKIQHKGKIAIITNPKVSGLHLKSLLENIVCDECFVVSVPDGEQYKNLQTCENILEQLFISKLDRSSMLISFGGGVVSDITGFVASIYQRGIKFINIPTTLLSQVDASVGGKTGVNNKFGKNLIGSFYQPEVVYCETKFLKTLSQREFSAGLAEVVKMAVMFDKDFFDFMQNSDIKDKNILEEIIKKAIKLKADIVMQDEKELGIRALLNYGHTFAHVIENETKYSVYLHGEAVAIGINMANELSLRLGLITQDEKDMIRNLLVKFNLPVSYKIEDIERFYNAFFLDKKSQNNSIKFILANGIGKNIIKSDIDKDLICEVLSEFR</sequence>
<feature type="binding site" evidence="19">
    <location>
        <position position="234"/>
    </location>
    <ligand>
        <name>Zn(2+)</name>
        <dbReference type="ChEBI" id="CHEBI:29105"/>
    </ligand>
</feature>
<feature type="domain" description="3-dehydroquinate synthase N-terminal" evidence="20">
    <location>
        <begin position="58"/>
        <end position="170"/>
    </location>
</feature>
<feature type="binding site" evidence="19">
    <location>
        <position position="142"/>
    </location>
    <ligand>
        <name>NAD(+)</name>
        <dbReference type="ChEBI" id="CHEBI:57540"/>
    </ligand>
</feature>
<evidence type="ECO:0000256" key="19">
    <source>
        <dbReference type="HAMAP-Rule" id="MF_00110"/>
    </source>
</evidence>
<dbReference type="EC" id="4.2.3.4" evidence="8 19"/>
<dbReference type="Pfam" id="PF01761">
    <property type="entry name" value="DHQ_synthase"/>
    <property type="match status" value="1"/>
</dbReference>
<protein>
    <recommendedName>
        <fullName evidence="9 19">3-dehydroquinate synthase</fullName>
        <shortName evidence="19">DHQS</shortName>
        <ecNumber evidence="8 19">4.2.3.4</ecNumber>
    </recommendedName>
</protein>
<dbReference type="FunFam" id="3.40.50.1970:FF:000007">
    <property type="entry name" value="Pentafunctional AROM polypeptide"/>
    <property type="match status" value="1"/>
</dbReference>
<comment type="cofactor">
    <cofactor evidence="2 19">
        <name>NAD(+)</name>
        <dbReference type="ChEBI" id="CHEBI:57540"/>
    </cofactor>
</comment>
<evidence type="ECO:0000256" key="16">
    <source>
        <dbReference type="ARBA" id="ARBA00023141"/>
    </source>
</evidence>
<dbReference type="GO" id="GO:0003856">
    <property type="term" value="F:3-dehydroquinate synthase activity"/>
    <property type="evidence" value="ECO:0007669"/>
    <property type="project" value="UniProtKB-UniRule"/>
</dbReference>
<dbReference type="Pfam" id="PF24621">
    <property type="entry name" value="DHQS_C"/>
    <property type="match status" value="1"/>
</dbReference>
<evidence type="ECO:0000259" key="21">
    <source>
        <dbReference type="Pfam" id="PF24621"/>
    </source>
</evidence>
<feature type="binding site" evidence="19">
    <location>
        <position position="251"/>
    </location>
    <ligand>
        <name>Zn(2+)</name>
        <dbReference type="ChEBI" id="CHEBI:29105"/>
    </ligand>
</feature>
<evidence type="ECO:0000256" key="18">
    <source>
        <dbReference type="ARBA" id="ARBA00023285"/>
    </source>
</evidence>
<dbReference type="PANTHER" id="PTHR43622:SF7">
    <property type="entry name" value="3-DEHYDROQUINATE SYNTHASE, CHLOROPLASTIC"/>
    <property type="match status" value="1"/>
</dbReference>
<keyword evidence="16 19" id="KW-0057">Aromatic amino acid biosynthesis</keyword>
<evidence type="ECO:0000256" key="10">
    <source>
        <dbReference type="ARBA" id="ARBA00022490"/>
    </source>
</evidence>
<evidence type="ECO:0000256" key="6">
    <source>
        <dbReference type="ARBA" id="ARBA00004661"/>
    </source>
</evidence>
<evidence type="ECO:0000256" key="13">
    <source>
        <dbReference type="ARBA" id="ARBA00022741"/>
    </source>
</evidence>
<dbReference type="SUPFAM" id="SSF56796">
    <property type="entry name" value="Dehydroquinate synthase-like"/>
    <property type="match status" value="1"/>
</dbReference>
<dbReference type="PIRSF" id="PIRSF001455">
    <property type="entry name" value="DHQ_synth"/>
    <property type="match status" value="1"/>
</dbReference>
<dbReference type="Proteomes" id="UP000190868">
    <property type="component" value="Chromosome"/>
</dbReference>
<comment type="catalytic activity">
    <reaction evidence="1 19">
        <text>7-phospho-2-dehydro-3-deoxy-D-arabino-heptonate = 3-dehydroquinate + phosphate</text>
        <dbReference type="Rhea" id="RHEA:21968"/>
        <dbReference type="ChEBI" id="CHEBI:32364"/>
        <dbReference type="ChEBI" id="CHEBI:43474"/>
        <dbReference type="ChEBI" id="CHEBI:58394"/>
        <dbReference type="EC" id="4.2.3.4"/>
    </reaction>
</comment>
<dbReference type="AlphaFoldDB" id="A0A1S6U723"/>
<proteinExistence type="inferred from homology"/>
<feature type="binding site" evidence="19">
    <location>
        <begin position="120"/>
        <end position="121"/>
    </location>
    <ligand>
        <name>NAD(+)</name>
        <dbReference type="ChEBI" id="CHEBI:57540"/>
    </ligand>
</feature>
<reference evidence="23" key="1">
    <citation type="submission" date="2016-09" db="EMBL/GenBank/DDBJ databases">
        <title>Comparative genomics of the Campylobacter concisus group.</title>
        <authorList>
            <person name="Miller W.G."/>
            <person name="Yee E."/>
            <person name="Chapman M.H."/>
            <person name="Huynh S."/>
            <person name="Bono J.L."/>
            <person name="On S.L.W."/>
            <person name="StLeger J."/>
            <person name="Foster G."/>
            <person name="Parker C.T."/>
        </authorList>
    </citation>
    <scope>NUCLEOTIDE SEQUENCE [LARGE SCALE GENOMIC DNA]</scope>
    <source>
        <strain evidence="23">RM18021</strain>
    </source>
</reference>
<feature type="binding site" evidence="19">
    <location>
        <begin position="160"/>
        <end position="163"/>
    </location>
    <ligand>
        <name>NAD(+)</name>
        <dbReference type="ChEBI" id="CHEBI:57540"/>
    </ligand>
</feature>
<dbReference type="RefSeq" id="WP_078424421.1">
    <property type="nucleotide sequence ID" value="NZ_CP017258.1"/>
</dbReference>
<dbReference type="InterPro" id="IPR050071">
    <property type="entry name" value="Dehydroquinate_synthase"/>
</dbReference>
<keyword evidence="14 19" id="KW-0862">Zinc</keyword>
<feature type="binding site" evidence="19">
    <location>
        <position position="133"/>
    </location>
    <ligand>
        <name>NAD(+)</name>
        <dbReference type="ChEBI" id="CHEBI:57540"/>
    </ligand>
</feature>
<feature type="domain" description="3-dehydroquinate synthase C-terminal" evidence="21">
    <location>
        <begin position="172"/>
        <end position="311"/>
    </location>
</feature>
<comment type="function">
    <text evidence="4 19">Catalyzes the conversion of 3-deoxy-D-arabino-heptulosonate 7-phosphate (DAHP) to dehydroquinate (DHQ).</text>
</comment>
<keyword evidence="11 19" id="KW-0028">Amino-acid biosynthesis</keyword>
<keyword evidence="10 19" id="KW-0963">Cytoplasm</keyword>
<dbReference type="HAMAP" id="MF_00110">
    <property type="entry name" value="DHQ_synthase"/>
    <property type="match status" value="1"/>
</dbReference>
<evidence type="ECO:0000313" key="23">
    <source>
        <dbReference type="Proteomes" id="UP000190868"/>
    </source>
</evidence>
<dbReference type="PANTHER" id="PTHR43622">
    <property type="entry name" value="3-DEHYDROQUINATE SYNTHASE"/>
    <property type="match status" value="1"/>
</dbReference>
<dbReference type="NCBIfam" id="TIGR01357">
    <property type="entry name" value="aroB"/>
    <property type="match status" value="1"/>
</dbReference>
<comment type="subcellular location">
    <subcellularLocation>
        <location evidence="5 19">Cytoplasm</location>
    </subcellularLocation>
</comment>
<keyword evidence="17 19" id="KW-0456">Lyase</keyword>
<dbReference type="InterPro" id="IPR056179">
    <property type="entry name" value="DHQS_C"/>
</dbReference>
<dbReference type="GO" id="GO:0046872">
    <property type="term" value="F:metal ion binding"/>
    <property type="evidence" value="ECO:0007669"/>
    <property type="project" value="UniProtKB-KW"/>
</dbReference>
<dbReference type="GO" id="GO:0009423">
    <property type="term" value="P:chorismate biosynthetic process"/>
    <property type="evidence" value="ECO:0007669"/>
    <property type="project" value="UniProtKB-UniRule"/>
</dbReference>
<evidence type="ECO:0000256" key="8">
    <source>
        <dbReference type="ARBA" id="ARBA00013031"/>
    </source>
</evidence>
<dbReference type="CDD" id="cd08195">
    <property type="entry name" value="DHQS"/>
    <property type="match status" value="1"/>
</dbReference>
<dbReference type="GO" id="GO:0000166">
    <property type="term" value="F:nucleotide binding"/>
    <property type="evidence" value="ECO:0007669"/>
    <property type="project" value="UniProtKB-KW"/>
</dbReference>
<comment type="cofactor">
    <cofactor evidence="3">
        <name>Zn(2+)</name>
        <dbReference type="ChEBI" id="CHEBI:29105"/>
    </cofactor>
</comment>
<keyword evidence="23" id="KW-1185">Reference proteome</keyword>
<evidence type="ECO:0000256" key="15">
    <source>
        <dbReference type="ARBA" id="ARBA00023027"/>
    </source>
</evidence>
<evidence type="ECO:0000256" key="9">
    <source>
        <dbReference type="ARBA" id="ARBA00017684"/>
    </source>
</evidence>
<evidence type="ECO:0000256" key="17">
    <source>
        <dbReference type="ARBA" id="ARBA00023239"/>
    </source>
</evidence>
<comment type="similarity">
    <text evidence="7 19">Belongs to the sugar phosphate cyclases superfamily. Dehydroquinate synthase family.</text>
</comment>
<evidence type="ECO:0000313" key="22">
    <source>
        <dbReference type="EMBL" id="AQW87541.1"/>
    </source>
</evidence>
<keyword evidence="18 19" id="KW-0170">Cobalt</keyword>
<evidence type="ECO:0000256" key="3">
    <source>
        <dbReference type="ARBA" id="ARBA00001947"/>
    </source>
</evidence>